<keyword evidence="2" id="KW-0479">Metal-binding</keyword>
<keyword evidence="3" id="KW-0560">Oxidoreductase</keyword>
<evidence type="ECO:0000259" key="7">
    <source>
        <dbReference type="Pfam" id="PF25275"/>
    </source>
</evidence>
<feature type="chain" id="PRO_5016662839" evidence="6">
    <location>
        <begin position="24"/>
        <end position="687"/>
    </location>
</feature>
<dbReference type="GO" id="GO:0046872">
    <property type="term" value="F:metal ion binding"/>
    <property type="evidence" value="ECO:0007669"/>
    <property type="project" value="UniProtKB-KW"/>
</dbReference>
<dbReference type="PANTHER" id="PTHR43498">
    <property type="entry name" value="FERREDOXIN:COB-COM HETERODISULFIDE REDUCTASE SUBUNIT A"/>
    <property type="match status" value="1"/>
</dbReference>
<name>A0A366HNI8_9BACT</name>
<dbReference type="EMBL" id="QNRR01000003">
    <property type="protein sequence ID" value="RBP45055.1"/>
    <property type="molecule type" value="Genomic_DNA"/>
</dbReference>
<evidence type="ECO:0000256" key="1">
    <source>
        <dbReference type="ARBA" id="ARBA00022485"/>
    </source>
</evidence>
<dbReference type="GO" id="GO:0016491">
    <property type="term" value="F:oxidoreductase activity"/>
    <property type="evidence" value="ECO:0007669"/>
    <property type="project" value="UniProtKB-KW"/>
</dbReference>
<dbReference type="RefSeq" id="WP_113958200.1">
    <property type="nucleotide sequence ID" value="NZ_QNRR01000003.1"/>
</dbReference>
<evidence type="ECO:0000256" key="5">
    <source>
        <dbReference type="ARBA" id="ARBA00023014"/>
    </source>
</evidence>
<dbReference type="PANTHER" id="PTHR43498:SF1">
    <property type="entry name" value="COB--COM HETERODISULFIDE REDUCTASE IRON-SULFUR SUBUNIT A"/>
    <property type="match status" value="1"/>
</dbReference>
<dbReference type="Pfam" id="PF12831">
    <property type="entry name" value="FAD_oxidored"/>
    <property type="match status" value="1"/>
</dbReference>
<reference evidence="8 9" key="1">
    <citation type="submission" date="2018-06" db="EMBL/GenBank/DDBJ databases">
        <title>Genomic Encyclopedia of Type Strains, Phase IV (KMG-IV): sequencing the most valuable type-strain genomes for metagenomic binning, comparative biology and taxonomic classification.</title>
        <authorList>
            <person name="Goeker M."/>
        </authorList>
    </citation>
    <scope>NUCLEOTIDE SEQUENCE [LARGE SCALE GENOMIC DNA]</scope>
    <source>
        <strain evidence="8 9">DSM 25532</strain>
    </source>
</reference>
<evidence type="ECO:0000313" key="9">
    <source>
        <dbReference type="Proteomes" id="UP000253426"/>
    </source>
</evidence>
<keyword evidence="4" id="KW-0408">Iron</keyword>
<dbReference type="InterPro" id="IPR033803">
    <property type="entry name" value="CBD-like_Golvesin-Xly"/>
</dbReference>
<evidence type="ECO:0000256" key="3">
    <source>
        <dbReference type="ARBA" id="ARBA00023002"/>
    </source>
</evidence>
<keyword evidence="1" id="KW-0004">4Fe-4S</keyword>
<sequence length="687" mass="75827">MIRLSAFSRFAPALCALGLPLFAATESDVIVYGSTPGGFCAAIAAAREGSSVILLEPTDHVGGVNTGGLSFSDSNQTVRSTVMGLFDEWHLRVEKDYQQRGVTLPYQVSVKDSAKWTYEPHVAARVTKQMLDEAGVKVLTKRVLKSVTKDGARIKQLATTDGDFAAKVYVDATYEGDLMAQAGVSWTIGREGRKEYNESFAGKQYPKAKMAISGLDASGRPLPLVTTTDAGAEDEGDKNVMVYSFRLCLTKDPANRVPFPKPANYDPARFEVVRRYYLQERRPHLLWDLYPLPGNKVDANNGIGKQFSMGLVGACNGWSEADEEGRAKIWEAHKQYTLELYHFLTTDAAVPEHLRRELAEYGLSKDEFANYGHWSPQLYVREGRRMKGMYVVSQKDIMDEPAKEDPIVVSSFPIDSHDCQRVATADGVVNEGTIFPVRMAGRRNGFPYHIPYRAILPKAEECDNLLVPVALSCTHVAISSIRVEPTWMILGQSAGIAASMSAKQGAPVQRLEYPALRERLLAQKQVLALPVLPPLPPEPKGAVSIDPKSLPGIVLDDERAELKGEWGRTANFKPHIGTGYLHDDRRADGNSVAIFRFKAPESGRYEVRMAYSPHETRAAKVPVTIQSGEHKVEIFVDQTKPLPSGEAFRSVGSVQLDRDVETVIQISNKGTEGFVIMDALQLLKQKE</sequence>
<dbReference type="SUPFAM" id="SSF51905">
    <property type="entry name" value="FAD/NAD(P)-binding domain"/>
    <property type="match status" value="1"/>
</dbReference>
<evidence type="ECO:0000313" key="8">
    <source>
        <dbReference type="EMBL" id="RBP45055.1"/>
    </source>
</evidence>
<dbReference type="InterPro" id="IPR036188">
    <property type="entry name" value="FAD/NAD-bd_sf"/>
</dbReference>
<gene>
    <name evidence="8" type="ORF">DES53_10350</name>
</gene>
<dbReference type="GO" id="GO:0051539">
    <property type="term" value="F:4 iron, 4 sulfur cluster binding"/>
    <property type="evidence" value="ECO:0007669"/>
    <property type="project" value="UniProtKB-KW"/>
</dbReference>
<keyword evidence="5" id="KW-0411">Iron-sulfur</keyword>
<dbReference type="Proteomes" id="UP000253426">
    <property type="component" value="Unassembled WGS sequence"/>
</dbReference>
<dbReference type="InterPro" id="IPR039650">
    <property type="entry name" value="HdrA-like"/>
</dbReference>
<dbReference type="OrthoDB" id="175915at2"/>
<dbReference type="Gene3D" id="3.50.50.60">
    <property type="entry name" value="FAD/NAD(P)-binding domain"/>
    <property type="match status" value="1"/>
</dbReference>
<comment type="caution">
    <text evidence="8">The sequence shown here is derived from an EMBL/GenBank/DDBJ whole genome shotgun (WGS) entry which is preliminary data.</text>
</comment>
<keyword evidence="9" id="KW-1185">Reference proteome</keyword>
<organism evidence="8 9">
    <name type="scientific">Roseimicrobium gellanilyticum</name>
    <dbReference type="NCBI Taxonomy" id="748857"/>
    <lineage>
        <taxon>Bacteria</taxon>
        <taxon>Pseudomonadati</taxon>
        <taxon>Verrucomicrobiota</taxon>
        <taxon>Verrucomicrobiia</taxon>
        <taxon>Verrucomicrobiales</taxon>
        <taxon>Verrucomicrobiaceae</taxon>
        <taxon>Roseimicrobium</taxon>
    </lineage>
</organism>
<dbReference type="Pfam" id="PF25275">
    <property type="entry name" value="Golvesin_C"/>
    <property type="match status" value="1"/>
</dbReference>
<feature type="domain" description="Golvesin/Xly CBD-like" evidence="7">
    <location>
        <begin position="558"/>
        <end position="682"/>
    </location>
</feature>
<proteinExistence type="predicted"/>
<evidence type="ECO:0000256" key="4">
    <source>
        <dbReference type="ARBA" id="ARBA00023004"/>
    </source>
</evidence>
<feature type="signal peptide" evidence="6">
    <location>
        <begin position="1"/>
        <end position="23"/>
    </location>
</feature>
<dbReference type="AlphaFoldDB" id="A0A366HNI8"/>
<keyword evidence="6" id="KW-0732">Signal</keyword>
<evidence type="ECO:0000256" key="6">
    <source>
        <dbReference type="SAM" id="SignalP"/>
    </source>
</evidence>
<accession>A0A366HNI8</accession>
<evidence type="ECO:0000256" key="2">
    <source>
        <dbReference type="ARBA" id="ARBA00022723"/>
    </source>
</evidence>
<protein>
    <submittedName>
        <fullName evidence="8">FAD dependent oxidoreductase</fullName>
    </submittedName>
</protein>